<organism evidence="3 4">
    <name type="scientific">Amborella trichopoda</name>
    <dbReference type="NCBI Taxonomy" id="13333"/>
    <lineage>
        <taxon>Eukaryota</taxon>
        <taxon>Viridiplantae</taxon>
        <taxon>Streptophyta</taxon>
        <taxon>Embryophyta</taxon>
        <taxon>Tracheophyta</taxon>
        <taxon>Spermatophyta</taxon>
        <taxon>Magnoliopsida</taxon>
        <taxon>Amborellales</taxon>
        <taxon>Amborellaceae</taxon>
        <taxon>Amborella</taxon>
    </lineage>
</organism>
<dbReference type="AlphaFoldDB" id="W1NGM1"/>
<dbReference type="InterPro" id="IPR046848">
    <property type="entry name" value="E_motif"/>
</dbReference>
<evidence type="ECO:0000256" key="2">
    <source>
        <dbReference type="PROSITE-ProRule" id="PRU00708"/>
    </source>
</evidence>
<dbReference type="PROSITE" id="PS51257">
    <property type="entry name" value="PROKAR_LIPOPROTEIN"/>
    <property type="match status" value="1"/>
</dbReference>
<dbReference type="InterPro" id="IPR046849">
    <property type="entry name" value="E2_motif"/>
</dbReference>
<evidence type="ECO:0000313" key="3">
    <source>
        <dbReference type="EMBL" id="ERM94638.1"/>
    </source>
</evidence>
<accession>W1NGM1</accession>
<evidence type="ECO:0008006" key="5">
    <source>
        <dbReference type="Google" id="ProtNLM"/>
    </source>
</evidence>
<dbReference type="GO" id="GO:0099402">
    <property type="term" value="P:plant organ development"/>
    <property type="evidence" value="ECO:0007669"/>
    <property type="project" value="UniProtKB-ARBA"/>
</dbReference>
<dbReference type="STRING" id="13333.W1NGM1"/>
<protein>
    <recommendedName>
        <fullName evidence="5">DYW domain-containing protein</fullName>
    </recommendedName>
</protein>
<sequence>MPQKSTISYTTMISCYGQRALELFNHMPKLGIKPDRITYVAVLSACAFSGLVDEGIQIFDSMVGEKKPGMEHHCCVVDMLGRAGRVREAYEFVENMGTEADVRIWGSLLGACKIHGELELGKVVAKRLFEVEKGLVGYHVLLSNMYASKGRWESVDMVRRGIKEMGLKKEPGCSWIEVGGCVHLFVAKDQKHPQSDEIYAKLRDLDADMRLLGL</sequence>
<dbReference type="PROSITE" id="PS51375">
    <property type="entry name" value="PPR"/>
    <property type="match status" value="1"/>
</dbReference>
<dbReference type="InterPro" id="IPR011990">
    <property type="entry name" value="TPR-like_helical_dom_sf"/>
</dbReference>
<dbReference type="Pfam" id="PF13041">
    <property type="entry name" value="PPR_2"/>
    <property type="match status" value="1"/>
</dbReference>
<dbReference type="InterPro" id="IPR046960">
    <property type="entry name" value="PPR_At4g14850-like_plant"/>
</dbReference>
<keyword evidence="4" id="KW-1185">Reference proteome</keyword>
<dbReference type="EMBL" id="KI397507">
    <property type="protein sequence ID" value="ERM94638.1"/>
    <property type="molecule type" value="Genomic_DNA"/>
</dbReference>
<dbReference type="Pfam" id="PF20430">
    <property type="entry name" value="Eplus_motif"/>
    <property type="match status" value="1"/>
</dbReference>
<dbReference type="InterPro" id="IPR002885">
    <property type="entry name" value="PPR_rpt"/>
</dbReference>
<feature type="repeat" description="PPR" evidence="2">
    <location>
        <begin position="35"/>
        <end position="65"/>
    </location>
</feature>
<dbReference type="Proteomes" id="UP000017836">
    <property type="component" value="Unassembled WGS sequence"/>
</dbReference>
<dbReference type="Gene3D" id="1.25.40.10">
    <property type="entry name" value="Tetratricopeptide repeat domain"/>
    <property type="match status" value="1"/>
</dbReference>
<dbReference type="PANTHER" id="PTHR47926">
    <property type="entry name" value="PENTATRICOPEPTIDE REPEAT-CONTAINING PROTEIN"/>
    <property type="match status" value="1"/>
</dbReference>
<dbReference type="Pfam" id="PF20431">
    <property type="entry name" value="E_motif"/>
    <property type="match status" value="1"/>
</dbReference>
<keyword evidence="1" id="KW-0677">Repeat</keyword>
<gene>
    <name evidence="3" type="ORF">AMTR_s00011p00195950</name>
</gene>
<dbReference type="FunFam" id="1.25.40.10:FF:000158">
    <property type="entry name" value="pentatricopeptide repeat-containing protein At2g33680"/>
    <property type="match status" value="1"/>
</dbReference>
<dbReference type="HOGENOM" id="CLU_002706_0_0_1"/>
<dbReference type="Gramene" id="ERM94638">
    <property type="protein sequence ID" value="ERM94638"/>
    <property type="gene ID" value="AMTR_s00011p00195950"/>
</dbReference>
<dbReference type="GO" id="GO:0009451">
    <property type="term" value="P:RNA modification"/>
    <property type="evidence" value="ECO:0007669"/>
    <property type="project" value="InterPro"/>
</dbReference>
<name>W1NGM1_AMBTC</name>
<dbReference type="PANTHER" id="PTHR47926:SF347">
    <property type="entry name" value="PENTATRICOPEPTIDE REPEAT-CONTAINING PROTEIN"/>
    <property type="match status" value="1"/>
</dbReference>
<reference evidence="4" key="1">
    <citation type="journal article" date="2013" name="Science">
        <title>The Amborella genome and the evolution of flowering plants.</title>
        <authorList>
            <consortium name="Amborella Genome Project"/>
        </authorList>
    </citation>
    <scope>NUCLEOTIDE SEQUENCE [LARGE SCALE GENOMIC DNA]</scope>
</reference>
<evidence type="ECO:0000256" key="1">
    <source>
        <dbReference type="ARBA" id="ARBA00022737"/>
    </source>
</evidence>
<dbReference type="OMA" id="HASMARC"/>
<proteinExistence type="predicted"/>
<dbReference type="GO" id="GO:0003723">
    <property type="term" value="F:RNA binding"/>
    <property type="evidence" value="ECO:0007669"/>
    <property type="project" value="InterPro"/>
</dbReference>
<evidence type="ECO:0000313" key="4">
    <source>
        <dbReference type="Proteomes" id="UP000017836"/>
    </source>
</evidence>
<dbReference type="Pfam" id="PF01535">
    <property type="entry name" value="PPR"/>
    <property type="match status" value="1"/>
</dbReference>
<dbReference type="eggNOG" id="KOG4197">
    <property type="taxonomic scope" value="Eukaryota"/>
</dbReference>